<reference evidence="1 2" key="1">
    <citation type="submission" date="2020-01" db="EMBL/GenBank/DDBJ databases">
        <authorList>
            <person name="Peng S.Y."/>
            <person name="Li J."/>
            <person name="Wang M."/>
            <person name="Wang L."/>
            <person name="Wang C.Q."/>
            <person name="Wang J.R."/>
        </authorList>
    </citation>
    <scope>NUCLEOTIDE SEQUENCE [LARGE SCALE GENOMIC DNA]</scope>
    <source>
        <strain evidence="1 2">XCT-53</strain>
    </source>
</reference>
<name>A0A7X5F2L1_9HYPH</name>
<dbReference type="InterPro" id="IPR029058">
    <property type="entry name" value="AB_hydrolase_fold"/>
</dbReference>
<comment type="caution">
    <text evidence="1">The sequence shown here is derived from an EMBL/GenBank/DDBJ whole genome shotgun (WGS) entry which is preliminary data.</text>
</comment>
<dbReference type="Proteomes" id="UP000586722">
    <property type="component" value="Unassembled WGS sequence"/>
</dbReference>
<dbReference type="SUPFAM" id="SSF53474">
    <property type="entry name" value="alpha/beta-Hydrolases"/>
    <property type="match status" value="1"/>
</dbReference>
<dbReference type="Pfam" id="PF11339">
    <property type="entry name" value="DUF3141"/>
    <property type="match status" value="1"/>
</dbReference>
<dbReference type="EMBL" id="JAABLQ010000001">
    <property type="protein sequence ID" value="NBN78637.1"/>
    <property type="molecule type" value="Genomic_DNA"/>
</dbReference>
<organism evidence="1 2">
    <name type="scientific">Pannonibacter tanglangensis</name>
    <dbReference type="NCBI Taxonomy" id="2750084"/>
    <lineage>
        <taxon>Bacteria</taxon>
        <taxon>Pseudomonadati</taxon>
        <taxon>Pseudomonadota</taxon>
        <taxon>Alphaproteobacteria</taxon>
        <taxon>Hyphomicrobiales</taxon>
        <taxon>Stappiaceae</taxon>
        <taxon>Pannonibacter</taxon>
    </lineage>
</organism>
<sequence>MSNIFDALNTPNGDLLKSLQDATAWSPSERMKVFTAQFAEFSAMSEMMLRGTSRHLDAMARTHNARTRKSLESLTKLASDLSARQAEGTLAEDVKAYVTDAGQRLVLTLDTLRQRGDIFLKHEAEGCPPVLVYDHEVVVDGKDLPHPCNYMLLRILPPAGVTIDPAKRPYIIIDPRAGHGAGIGGFKTDSQVGVALKEGYPVYFVAFRRAPEKGQTLADVTRAEAEFVREVTRRHPDAPRPVVIGNCQGGWATLLLAASNPDLTGPIVLNGAPVDTWSGLVGGHPMRYNAGVLGGTVMPMFWSDIGHGVFDGAHLVSNFELLNPARTLFRKYVDLYAHVDTEAPRFLEFETWWGGYFLLNEAEIRWIVEQLFVGNRLARNEARLEPGRNVDLKAIRAPIIVFASHGDNITPPQQALNWILDTYSDVSEIQIRGQRILYMVHDQVGHLGIFVSSSIARKEHSEMASTMKTIEALAPGLYEMKIDDYSGEGVNRTFTVSFHERTLDDLQALDDGRDDETPFAAVARWSEQQAEVYDTVIRPFVQAGVTEASAEAGRVLHPLRLQRAAFSSRNPLVQPLQQMAEKVKAERAPAPASNPLVELERLSADLIEQSIDMVRDLRDTWYEMAFFGLWGTPWARWYGRGHVRPRTLKRTDELRALPVVQSALRRVEEGGFVEAVIRMLVLLADSRGNVRRDRLERSAHVLTEDEPFRSLSAEERAIIIHEQTLIVEFDRTGALAALPKLLKTREDRDLAARVVQYVPGAIDEMAPHTLDMLQRFHDILDLPPISGDVTEDPLGKKALRGPAEVMVAAK</sequence>
<dbReference type="AlphaFoldDB" id="A0A7X5F2L1"/>
<dbReference type="InterPro" id="IPR051321">
    <property type="entry name" value="PHA/PHB_synthase"/>
</dbReference>
<protein>
    <submittedName>
        <fullName evidence="1">DUF3141 domain-containing protein</fullName>
    </submittedName>
</protein>
<proteinExistence type="predicted"/>
<dbReference type="InterPro" id="IPR024501">
    <property type="entry name" value="DUF3141"/>
</dbReference>
<evidence type="ECO:0000313" key="2">
    <source>
        <dbReference type="Proteomes" id="UP000586722"/>
    </source>
</evidence>
<dbReference type="Gene3D" id="3.40.50.1820">
    <property type="entry name" value="alpha/beta hydrolase"/>
    <property type="match status" value="1"/>
</dbReference>
<dbReference type="RefSeq" id="WP_161708558.1">
    <property type="nucleotide sequence ID" value="NZ_JAABLQ010000001.1"/>
</dbReference>
<dbReference type="PANTHER" id="PTHR36837:SF2">
    <property type="entry name" value="POLY(3-HYDROXYALKANOATE) POLYMERASE SUBUNIT PHAC"/>
    <property type="match status" value="1"/>
</dbReference>
<accession>A0A7X5F2L1</accession>
<keyword evidence="2" id="KW-1185">Reference proteome</keyword>
<evidence type="ECO:0000313" key="1">
    <source>
        <dbReference type="EMBL" id="NBN78637.1"/>
    </source>
</evidence>
<gene>
    <name evidence="1" type="ORF">GWI72_10195</name>
</gene>
<dbReference type="PANTHER" id="PTHR36837">
    <property type="entry name" value="POLY(3-HYDROXYALKANOATE) POLYMERASE SUBUNIT PHAC"/>
    <property type="match status" value="1"/>
</dbReference>